<organism evidence="1 2">
    <name type="scientific">Amycolatopsis bullii</name>
    <dbReference type="NCBI Taxonomy" id="941987"/>
    <lineage>
        <taxon>Bacteria</taxon>
        <taxon>Bacillati</taxon>
        <taxon>Actinomycetota</taxon>
        <taxon>Actinomycetes</taxon>
        <taxon>Pseudonocardiales</taxon>
        <taxon>Pseudonocardiaceae</taxon>
        <taxon>Amycolatopsis</taxon>
    </lineage>
</organism>
<keyword evidence="2" id="KW-1185">Reference proteome</keyword>
<dbReference type="Proteomes" id="UP000649955">
    <property type="component" value="Unassembled WGS sequence"/>
</dbReference>
<evidence type="ECO:0000313" key="1">
    <source>
        <dbReference type="EMBL" id="GHG18792.1"/>
    </source>
</evidence>
<protein>
    <submittedName>
        <fullName evidence="1">Uncharacterized protein</fullName>
    </submittedName>
</protein>
<dbReference type="EMBL" id="BNAW01000017">
    <property type="protein sequence ID" value="GHG18792.1"/>
    <property type="molecule type" value="Genomic_DNA"/>
</dbReference>
<gene>
    <name evidence="1" type="ORF">GCM10017567_41590</name>
</gene>
<proteinExistence type="predicted"/>
<reference evidence="2" key="1">
    <citation type="journal article" date="2019" name="Int. J. Syst. Evol. Microbiol.">
        <title>The Global Catalogue of Microorganisms (GCM) 10K type strain sequencing project: providing services to taxonomists for standard genome sequencing and annotation.</title>
        <authorList>
            <consortium name="The Broad Institute Genomics Platform"/>
            <consortium name="The Broad Institute Genome Sequencing Center for Infectious Disease"/>
            <person name="Wu L."/>
            <person name="Ma J."/>
        </authorList>
    </citation>
    <scope>NUCLEOTIDE SEQUENCE [LARGE SCALE GENOMIC DNA]</scope>
    <source>
        <strain evidence="2">CGMCC 4.7680</strain>
    </source>
</reference>
<name>A0ABQ3KLD2_9PSEU</name>
<accession>A0ABQ3KLD2</accession>
<comment type="caution">
    <text evidence="1">The sequence shown here is derived from an EMBL/GenBank/DDBJ whole genome shotgun (WGS) entry which is preliminary data.</text>
</comment>
<sequence length="73" mass="9050">MNARLRLSCWRRDHPYRDKRLRRIRLKWLVCRMCGHASFLQVDGYHVCRNCVAHIDRAIADRERRYREQHKSN</sequence>
<evidence type="ECO:0000313" key="2">
    <source>
        <dbReference type="Proteomes" id="UP000649955"/>
    </source>
</evidence>